<feature type="transmembrane region" description="Helical" evidence="1">
    <location>
        <begin position="12"/>
        <end position="39"/>
    </location>
</feature>
<proteinExistence type="predicted"/>
<feature type="transmembrane region" description="Helical" evidence="1">
    <location>
        <begin position="128"/>
        <end position="152"/>
    </location>
</feature>
<keyword evidence="1" id="KW-0472">Membrane</keyword>
<gene>
    <name evidence="2" type="primary">ND6</name>
</gene>
<keyword evidence="2" id="KW-0496">Mitochondrion</keyword>
<keyword evidence="1" id="KW-0812">Transmembrane</keyword>
<protein>
    <submittedName>
        <fullName evidence="2">NADH dehydrogenase subunit 6</fullName>
    </submittedName>
</protein>
<evidence type="ECO:0000256" key="1">
    <source>
        <dbReference type="SAM" id="Phobius"/>
    </source>
</evidence>
<dbReference type="CTD" id="4541"/>
<organism evidence="2">
    <name type="scientific">Alicella gigantea</name>
    <dbReference type="NCBI Taxonomy" id="1315966"/>
    <lineage>
        <taxon>Eukaryota</taxon>
        <taxon>Metazoa</taxon>
        <taxon>Ecdysozoa</taxon>
        <taxon>Arthropoda</taxon>
        <taxon>Crustacea</taxon>
        <taxon>Multicrustacea</taxon>
        <taxon>Malacostraca</taxon>
        <taxon>Eumalacostraca</taxon>
        <taxon>Peracarida</taxon>
        <taxon>Amphipoda</taxon>
        <taxon>Amphilochidea</taxon>
        <taxon>Lysianassida</taxon>
        <taxon>Lysianassidira</taxon>
        <taxon>Alicelloidea</taxon>
        <taxon>Alicellidae</taxon>
        <taxon>Alicella</taxon>
    </lineage>
</organism>
<reference evidence="2" key="1">
    <citation type="submission" date="2018-11" db="EMBL/GenBank/DDBJ databases">
        <authorList>
            <person name="Li J."/>
            <person name="Song Z."/>
            <person name="Yan G."/>
            <person name="He L."/>
        </authorList>
    </citation>
    <scope>NUCLEOTIDE SEQUENCE</scope>
</reference>
<sequence>MITLMSLSTSILFLYSTSPLLLAMFIITQAIIVSIMIFYLSSSSWFSFIFLMIFISSIMVIFVYVSSLASNELAFSSSQTMLYTSVAIMVTMILLVMHLPSNYTYLMTQTNSLLMLQTHMATFTVYKMYSPVVLSMSIMMINYLLIALIAVVKNSSYSVGPLRSMN</sequence>
<dbReference type="GeneID" id="41826736"/>
<feature type="transmembrane region" description="Helical" evidence="1">
    <location>
        <begin position="45"/>
        <end position="69"/>
    </location>
</feature>
<dbReference type="RefSeq" id="YP_009695251.1">
    <property type="nucleotide sequence ID" value="NC_044783.1"/>
</dbReference>
<keyword evidence="1" id="KW-1133">Transmembrane helix</keyword>
<feature type="transmembrane region" description="Helical" evidence="1">
    <location>
        <begin position="81"/>
        <end position="99"/>
    </location>
</feature>
<geneLocation type="mitochondrion" evidence="2"/>
<dbReference type="EMBL" id="MK215211">
    <property type="protein sequence ID" value="QAT19465.1"/>
    <property type="molecule type" value="Genomic_DNA"/>
</dbReference>
<name>A0A5B7L006_9CRUS</name>
<accession>A0A5B7L006</accession>
<dbReference type="AlphaFoldDB" id="A0A5B7L006"/>
<evidence type="ECO:0000313" key="2">
    <source>
        <dbReference type="EMBL" id="QAT19465.1"/>
    </source>
</evidence>
<reference evidence="2" key="2">
    <citation type="journal article" date="2019" name="Int. J. Biol. Macromol.">
        <title>The complete mitochondrial genome of the largest amphipod, Alicella gigantea: Insight into its phylogenetic relationships and deep sea adaptive characters.</title>
        <authorList>
            <person name="Li J.-y."/>
            <person name="Song Z.-l."/>
            <person name="Yan G.-y."/>
            <person name="He L.-s."/>
        </authorList>
    </citation>
    <scope>NUCLEOTIDE SEQUENCE</scope>
</reference>